<dbReference type="EMBL" id="BBYQ01000124">
    <property type="protein sequence ID" value="GAP31711.1"/>
    <property type="molecule type" value="Genomic_DNA"/>
</dbReference>
<dbReference type="Proteomes" id="UP000037179">
    <property type="component" value="Unassembled WGS sequence"/>
</dbReference>
<proteinExistence type="predicted"/>
<evidence type="ECO:0000256" key="2">
    <source>
        <dbReference type="SAM" id="SignalP"/>
    </source>
</evidence>
<sequence>MAGAVTLASLVAPGFATAASVNAIDASHAPRSALSKWVRVPVTYACTADSAITQVTVSVNGQTQRRLSDQTQRGRNSSNPKKWMPVQGAGTTRAVCDSQTHTTTITVSTSGALPRKFGSGTDKIRVTASLRKANGDQVANYPTVRPLPWSGSAGSL</sequence>
<reference evidence="3 4" key="2">
    <citation type="journal article" date="2016" name="Genome Announc.">
        <title>Draft Genome Sequence of Erythromycin- and Oxytetracycline-Sensitive Nocardia seriolae Strain U-1 (NBRC 110359).</title>
        <authorList>
            <person name="Imajoh M."/>
            <person name="Sukeda M."/>
            <person name="Shimizu M."/>
            <person name="Yamane J."/>
            <person name="Ohnishi K."/>
            <person name="Oshima S."/>
        </authorList>
    </citation>
    <scope>NUCLEOTIDE SEQUENCE [LARGE SCALE GENOMIC DNA]</scope>
    <source>
        <strain evidence="3 4">U-1</strain>
    </source>
</reference>
<accession>A0ABC9Z2A6</accession>
<protein>
    <recommendedName>
        <fullName evidence="5">Secreted protein</fullName>
    </recommendedName>
</protein>
<reference evidence="4" key="1">
    <citation type="submission" date="2015-07" db="EMBL/GenBank/DDBJ databases">
        <title>Nocardia seriolae U-1 whole genome shotgun sequence.</title>
        <authorList>
            <person name="Imajoh M."/>
            <person name="Fukumoto Y."/>
            <person name="Sukeda M."/>
            <person name="Yamane J."/>
            <person name="Yamasaki K."/>
            <person name="Shimizu M."/>
            <person name="Ohnishi K."/>
            <person name="Oshima S."/>
        </authorList>
    </citation>
    <scope>NUCLEOTIDE SEQUENCE [LARGE SCALE GENOMIC DNA]</scope>
    <source>
        <strain evidence="4">U-1</strain>
    </source>
</reference>
<evidence type="ECO:0008006" key="5">
    <source>
        <dbReference type="Google" id="ProtNLM"/>
    </source>
</evidence>
<gene>
    <name evidence="3" type="ORF">NSK11_contig00124-0013</name>
</gene>
<evidence type="ECO:0000313" key="4">
    <source>
        <dbReference type="Proteomes" id="UP000037179"/>
    </source>
</evidence>
<feature type="signal peptide" evidence="2">
    <location>
        <begin position="1"/>
        <end position="18"/>
    </location>
</feature>
<feature type="compositionally biased region" description="Polar residues" evidence="1">
    <location>
        <begin position="62"/>
        <end position="80"/>
    </location>
</feature>
<evidence type="ECO:0000256" key="1">
    <source>
        <dbReference type="SAM" id="MobiDB-lite"/>
    </source>
</evidence>
<evidence type="ECO:0000313" key="3">
    <source>
        <dbReference type="EMBL" id="GAP31711.1"/>
    </source>
</evidence>
<organism evidence="3 4">
    <name type="scientific">Nocardia seriolae</name>
    <dbReference type="NCBI Taxonomy" id="37332"/>
    <lineage>
        <taxon>Bacteria</taxon>
        <taxon>Bacillati</taxon>
        <taxon>Actinomycetota</taxon>
        <taxon>Actinomycetes</taxon>
        <taxon>Mycobacteriales</taxon>
        <taxon>Nocardiaceae</taxon>
        <taxon>Nocardia</taxon>
    </lineage>
</organism>
<feature type="region of interest" description="Disordered" evidence="1">
    <location>
        <begin position="62"/>
        <end position="89"/>
    </location>
</feature>
<name>A0ABC9Z2A6_9NOCA</name>
<dbReference type="AlphaFoldDB" id="A0ABC9Z2A6"/>
<keyword evidence="2" id="KW-0732">Signal</keyword>
<dbReference type="RefSeq" id="WP_143837560.1">
    <property type="nucleotide sequence ID" value="NZ_JBHRWH010000067.1"/>
</dbReference>
<comment type="caution">
    <text evidence="3">The sequence shown here is derived from an EMBL/GenBank/DDBJ whole genome shotgun (WGS) entry which is preliminary data.</text>
</comment>
<feature type="chain" id="PRO_5044759188" description="Secreted protein" evidence="2">
    <location>
        <begin position="19"/>
        <end position="156"/>
    </location>
</feature>
<keyword evidence="4" id="KW-1185">Reference proteome</keyword>